<dbReference type="GO" id="GO:0044550">
    <property type="term" value="P:secondary metabolite biosynthetic process"/>
    <property type="evidence" value="ECO:0007669"/>
    <property type="project" value="TreeGrafter"/>
</dbReference>
<dbReference type="GO" id="GO:0043041">
    <property type="term" value="P:amino acid activation for nonribosomal peptide biosynthetic process"/>
    <property type="evidence" value="ECO:0007669"/>
    <property type="project" value="TreeGrafter"/>
</dbReference>
<dbReference type="PROSITE" id="PS50075">
    <property type="entry name" value="CARRIER"/>
    <property type="match status" value="1"/>
</dbReference>
<dbReference type="InterPro" id="IPR009081">
    <property type="entry name" value="PP-bd_ACP"/>
</dbReference>
<dbReference type="GO" id="GO:0031177">
    <property type="term" value="F:phosphopantetheine binding"/>
    <property type="evidence" value="ECO:0007669"/>
    <property type="project" value="TreeGrafter"/>
</dbReference>
<dbReference type="Gene3D" id="3.30.559.30">
    <property type="entry name" value="Nonribosomal peptide synthetase, condensation domain"/>
    <property type="match status" value="1"/>
</dbReference>
<dbReference type="OrthoDB" id="408177at2759"/>
<dbReference type="InterPro" id="IPR042099">
    <property type="entry name" value="ANL_N_sf"/>
</dbReference>
<name>F0Y4D7_AURAN</name>
<dbReference type="Gene3D" id="1.10.1200.10">
    <property type="entry name" value="ACP-like"/>
    <property type="match status" value="1"/>
</dbReference>
<evidence type="ECO:0000313" key="5">
    <source>
        <dbReference type="Proteomes" id="UP000002729"/>
    </source>
</evidence>
<dbReference type="Gene3D" id="3.40.50.12780">
    <property type="entry name" value="N-terminal domain of ligase-like"/>
    <property type="match status" value="1"/>
</dbReference>
<keyword evidence="2" id="KW-0812">Transmembrane</keyword>
<dbReference type="PANTHER" id="PTHR45527">
    <property type="entry name" value="NONRIBOSOMAL PEPTIDE SYNTHETASE"/>
    <property type="match status" value="1"/>
</dbReference>
<feature type="compositionally biased region" description="Basic residues" evidence="1">
    <location>
        <begin position="568"/>
        <end position="577"/>
    </location>
</feature>
<feature type="transmembrane region" description="Helical" evidence="2">
    <location>
        <begin position="759"/>
        <end position="785"/>
    </location>
</feature>
<dbReference type="SUPFAM" id="SSF53300">
    <property type="entry name" value="vWA-like"/>
    <property type="match status" value="1"/>
</dbReference>
<dbReference type="Proteomes" id="UP000002729">
    <property type="component" value="Unassembled WGS sequence"/>
</dbReference>
<evidence type="ECO:0000313" key="4">
    <source>
        <dbReference type="EMBL" id="EGB10412.1"/>
    </source>
</evidence>
<evidence type="ECO:0000256" key="1">
    <source>
        <dbReference type="SAM" id="MobiDB-lite"/>
    </source>
</evidence>
<organism evidence="5">
    <name type="scientific">Aureococcus anophagefferens</name>
    <name type="common">Harmful bloom alga</name>
    <dbReference type="NCBI Taxonomy" id="44056"/>
    <lineage>
        <taxon>Eukaryota</taxon>
        <taxon>Sar</taxon>
        <taxon>Stramenopiles</taxon>
        <taxon>Ochrophyta</taxon>
        <taxon>Pelagophyceae</taxon>
        <taxon>Pelagomonadales</taxon>
        <taxon>Pelagomonadaceae</taxon>
        <taxon>Aureococcus</taxon>
    </lineage>
</organism>
<evidence type="ECO:0000259" key="3">
    <source>
        <dbReference type="PROSITE" id="PS50075"/>
    </source>
</evidence>
<dbReference type="SUPFAM" id="SSF56801">
    <property type="entry name" value="Acetyl-CoA synthetase-like"/>
    <property type="match status" value="1"/>
</dbReference>
<dbReference type="SUPFAM" id="SSF47336">
    <property type="entry name" value="ACP-like"/>
    <property type="match status" value="1"/>
</dbReference>
<feature type="compositionally biased region" description="Pro residues" evidence="1">
    <location>
        <begin position="585"/>
        <end position="606"/>
    </location>
</feature>
<keyword evidence="2" id="KW-1133">Transmembrane helix</keyword>
<dbReference type="InterPro" id="IPR036465">
    <property type="entry name" value="vWFA_dom_sf"/>
</dbReference>
<keyword evidence="5" id="KW-1185">Reference proteome</keyword>
<dbReference type="CDD" id="cd05930">
    <property type="entry name" value="A_NRPS"/>
    <property type="match status" value="1"/>
</dbReference>
<evidence type="ECO:0000256" key="2">
    <source>
        <dbReference type="SAM" id="Phobius"/>
    </source>
</evidence>
<dbReference type="InterPro" id="IPR036736">
    <property type="entry name" value="ACP-like_sf"/>
</dbReference>
<feature type="transmembrane region" description="Helical" evidence="2">
    <location>
        <begin position="27"/>
        <end position="49"/>
    </location>
</feature>
<dbReference type="GO" id="GO:0005829">
    <property type="term" value="C:cytosol"/>
    <property type="evidence" value="ECO:0007669"/>
    <property type="project" value="TreeGrafter"/>
</dbReference>
<dbReference type="PROSITE" id="PS00455">
    <property type="entry name" value="AMP_BINDING"/>
    <property type="match status" value="1"/>
</dbReference>
<feature type="region of interest" description="Disordered" evidence="1">
    <location>
        <begin position="658"/>
        <end position="677"/>
    </location>
</feature>
<feature type="region of interest" description="Disordered" evidence="1">
    <location>
        <begin position="542"/>
        <end position="609"/>
    </location>
</feature>
<sequence length="2141" mass="225229">MGVPRFKYKPKARLARRAPCSVWVKRNWVLISLAGLAITGAVLSILLLFEPCDKETKTTVLNRTSVLNVTYNETRLLNVTRNVTSAFNVTRLENATRAANVTSVFNETVVSNVTTYANSTVNATYYKPFHASLLLDASKSVSAEEWVAVKEAAVALANVTAGLVRSTLEYGVVQWGCDAVESVPPAAYEPRLLDTIAGLDQAVQLQTLNVFALMDCYDHFAGAPSDDAKLCQFITDGAPTEAERTWTDEDVVVKKASYNGAPIWCNVSAARGRGWCDARRVANCTLLGVTDFLESAGYIIHIIVVEPASNYDSGMMYQLSSCDTGYSNDYFSNYAYGFGGANDQDVVGTAEFYRKGGVDEAGGTSICASPYWPGFECDASCSFVTEVESYETIVADAEAIVDAVVVAVGSERVQTSRTDAVTTTTSSVVTERTTTTETSTVTERTTVTESTTDAVVDSTLVTSVEAGTEIVTDSEVLQERLCTGSGVSFFWLLLGAPLLAYLFLKPLSNLLRNCCAPEPEPAPEEAATSSYEMSMNPVWGVDTTKDDPAPPPMPRKERSAIDTTLNKRGGKKKKKYIGPRGSVAGPPPATPAATPVPAPPTGPPPRAAKKRASLIQGHGAAKFDNGLMQVYNGDKWQEDVADFVIGLLCCRCLAKAPEPPPGERPSQHPPPGPPPPVGSAALPLLLFSAIDAVVQFGAAVYCTDARGAGAFGLLTRRWHGGSAEAQVLVLSALRIACGLVAAVAQGRSRKAWRASSRRVAARAAAAAGVAAGASAAAAAVAAACVRWRAYRVGALYWAAAPERRLAYAVADGWCFAASLVYVAFALRSRAAARAPANSAPARPPVDAKPWAAALADAPPLLELATEFPRAPAARTALAAARVDLGGCRDDDLLLAAWARVLAHYARCDEVVLGVYALGARREPAEETKEADDAPPGDDAWAPVAVRCDGAASFDDLARAVADARRAAARLGAPPAPADLAAALGRAPDATYAPVFQAGAVLGGAGDALARAAAAAADARLDACLVAPAGVVLYDAKLFGAAAGGRLAAQVGRAVAAALADGARNAARTPLLGAEERRGVLALGDAPSPPWDAATTVYGSMVAAAARYPDDAALVAPGFFEDEGLAGADAAVTYAALLRGAVALGAALGGVGAGDAVAVVLRRCVELPIAVYGVLSTGAYYVPVDPDYPESRRASMFDDAKPESVVSETALRAVAAPAGYGGRVVFVDELDLLASAAAAAPPGPAPSDPVYVLFTSGTTGRPKGVVVPHLTLARRVAWFERRYGAGLRGGDRADGGARDGDDRRGAESRRRLGAARGVVLMKTPAFFGVSEWELFWPLTVGSTLAVLKADGERDPDYLARSAAACGCTAAFFSPAQLGVLLELLAATPVTEGFAGDAANRAANAHLGALRLAFTCGEALPARVANACVAELPRALLVNIYGPTEADITFWEAPAARGAGAVAEPVACVPIGRPVDHVRVVVLNYDGSDVAPAGVPGELAFVGDVAGGYLERPEATAKAFSDDPPRALVRNAGDRCYKTGDVAKFGADGTLEFLGRVDHQVKLRGFRVELGEVDVALGAVPGVLGAATLLHGKGTDAKLVAYARPGDLDVPSVLKALRAKLPHYMVPSAIVALDDFPVTDRGKLDRKKLPEPAFGAGPDDDAPRDARTWSPLEAALRQLFADALSVDVAKVGFDGDFEALGGNSLLAGRATNAIRRTLAGAAKIKGTAMYSHASVAKLAPVVAKLQIAAGFQPGDLASKTLLRRQSTVTQTDASRAHSPTSFWPLAAQAAGATGILALRYLDWPAWYGLWYLYLSLPKPVVFCCVPALLFATDALAFALAWLAQRATLGSPAACRAAVAAKPSGVPLYSKAYLDWWFAHQVQSIVTERLERSFHGTHLMTWYYRALGATIDGGALIDGRLLDPPLAHVGAYATVATGAELDAHFIRDGALCRRPCGVGAGGVAGVHAYVAPGRSVPPRAKAGPLSTTAAVGATDLATGLDPPSAAFRERRDAQLFWRSLLGVPLLYCLQALPYVPFVYVLEHVYIGLRSAVRGHPAVPKAPWLFWICYPWLWRVGFHECYFVVVVLFKRLVVGRFVEGTADATNKPLRRWLFERLVEAEAFEHCMRPWIACGCVEFNHWFGWS</sequence>
<dbReference type="eggNOG" id="KOG1178">
    <property type="taxonomic scope" value="Eukaryota"/>
</dbReference>
<dbReference type="InterPro" id="IPR045851">
    <property type="entry name" value="AMP-bd_C_sf"/>
</dbReference>
<feature type="transmembrane region" description="Helical" evidence="2">
    <location>
        <begin position="805"/>
        <end position="826"/>
    </location>
</feature>
<dbReference type="Gene3D" id="3.30.300.30">
    <property type="match status" value="1"/>
</dbReference>
<dbReference type="InterPro" id="IPR000873">
    <property type="entry name" value="AMP-dep_synth/lig_dom"/>
</dbReference>
<dbReference type="PANTHER" id="PTHR45527:SF1">
    <property type="entry name" value="FATTY ACID SYNTHASE"/>
    <property type="match status" value="1"/>
</dbReference>
<reference evidence="4 5" key="1">
    <citation type="journal article" date="2011" name="Proc. Natl. Acad. Sci. U.S.A.">
        <title>Niche of harmful alga Aureococcus anophagefferens revealed through ecogenomics.</title>
        <authorList>
            <person name="Gobler C.J."/>
            <person name="Berry D.L."/>
            <person name="Dyhrman S.T."/>
            <person name="Wilhelm S.W."/>
            <person name="Salamov A."/>
            <person name="Lobanov A.V."/>
            <person name="Zhang Y."/>
            <person name="Collier J.L."/>
            <person name="Wurch L.L."/>
            <person name="Kustka A.B."/>
            <person name="Dill B.D."/>
            <person name="Shah M."/>
            <person name="VerBerkmoes N.C."/>
            <person name="Kuo A."/>
            <person name="Terry A."/>
            <person name="Pangilinan J."/>
            <person name="Lindquist E.A."/>
            <person name="Lucas S."/>
            <person name="Paulsen I.T."/>
            <person name="Hattenrath-Lehmann T.K."/>
            <person name="Talmage S.C."/>
            <person name="Walker E.A."/>
            <person name="Koch F."/>
            <person name="Burson A.M."/>
            <person name="Marcoval M.A."/>
            <person name="Tang Y.Z."/>
            <person name="Lecleir G.R."/>
            <person name="Coyne K.J."/>
            <person name="Berg G.M."/>
            <person name="Bertrand E.M."/>
            <person name="Saito M.A."/>
            <person name="Gladyshev V.N."/>
            <person name="Grigoriev I.V."/>
        </authorList>
    </citation>
    <scope>NUCLEOTIDE SEQUENCE [LARGE SCALE GENOMIC DNA]</scope>
    <source>
        <strain evidence="5">CCMP 1984</strain>
    </source>
</reference>
<dbReference type="Pfam" id="PF00501">
    <property type="entry name" value="AMP-binding"/>
    <property type="match status" value="1"/>
</dbReference>
<accession>F0Y4D7</accession>
<dbReference type="EMBL" id="GL833124">
    <property type="protein sequence ID" value="EGB10412.1"/>
    <property type="molecule type" value="Genomic_DNA"/>
</dbReference>
<gene>
    <name evidence="4" type="ORF">AURANDRAFT_62658</name>
</gene>
<dbReference type="GeneID" id="20223994"/>
<dbReference type="RefSeq" id="XP_009035211.1">
    <property type="nucleotide sequence ID" value="XM_009036963.1"/>
</dbReference>
<dbReference type="SUPFAM" id="SSF52777">
    <property type="entry name" value="CoA-dependent acyltransferases"/>
    <property type="match status" value="1"/>
</dbReference>
<dbReference type="InParanoid" id="F0Y4D7"/>
<feature type="domain" description="Carrier" evidence="3">
    <location>
        <begin position="1668"/>
        <end position="1744"/>
    </location>
</feature>
<feature type="compositionally biased region" description="Basic and acidic residues" evidence="1">
    <location>
        <begin position="543"/>
        <end position="560"/>
    </location>
</feature>
<proteinExistence type="predicted"/>
<dbReference type="Pfam" id="PF00550">
    <property type="entry name" value="PP-binding"/>
    <property type="match status" value="1"/>
</dbReference>
<dbReference type="InterPro" id="IPR020845">
    <property type="entry name" value="AMP-binding_CS"/>
</dbReference>
<dbReference type="Gene3D" id="3.40.50.410">
    <property type="entry name" value="von Willebrand factor, type A domain"/>
    <property type="match status" value="1"/>
</dbReference>
<keyword evidence="2" id="KW-0472">Membrane</keyword>
<protein>
    <recommendedName>
        <fullName evidence="3">Carrier domain-containing protein</fullName>
    </recommendedName>
</protein>
<dbReference type="KEGG" id="aaf:AURANDRAFT_62658"/>